<dbReference type="EMBL" id="VSSQ01066949">
    <property type="protein sequence ID" value="MPN19399.1"/>
    <property type="molecule type" value="Genomic_DNA"/>
</dbReference>
<evidence type="ECO:0000313" key="1">
    <source>
        <dbReference type="EMBL" id="MPN19399.1"/>
    </source>
</evidence>
<dbReference type="AlphaFoldDB" id="A0A645G0K5"/>
<protein>
    <submittedName>
        <fullName evidence="1">Uncharacterized protein</fullName>
    </submittedName>
</protein>
<proteinExistence type="predicted"/>
<accession>A0A645G0K5</accession>
<comment type="caution">
    <text evidence="1">The sequence shown here is derived from an EMBL/GenBank/DDBJ whole genome shotgun (WGS) entry which is preliminary data.</text>
</comment>
<name>A0A645G0K5_9ZZZZ</name>
<organism evidence="1">
    <name type="scientific">bioreactor metagenome</name>
    <dbReference type="NCBI Taxonomy" id="1076179"/>
    <lineage>
        <taxon>unclassified sequences</taxon>
        <taxon>metagenomes</taxon>
        <taxon>ecological metagenomes</taxon>
    </lineage>
</organism>
<sequence>MDGVVGAVDHDLKAFLDQGFGGLQRFRHVWEEVGRVAEHFQLAQRMAVEQFPRQAQGTYRILGGITAGGVGQDGESRRRNGIEQVGLAGVLADIHAAHGDSDDLGPRGVDGGARLGEILVLAGADQQAGTVGLAGEGQ</sequence>
<reference evidence="1" key="1">
    <citation type="submission" date="2019-08" db="EMBL/GenBank/DDBJ databases">
        <authorList>
            <person name="Kucharzyk K."/>
            <person name="Murdoch R.W."/>
            <person name="Higgins S."/>
            <person name="Loffler F."/>
        </authorList>
    </citation>
    <scope>NUCLEOTIDE SEQUENCE</scope>
</reference>
<gene>
    <name evidence="1" type="ORF">SDC9_166768</name>
</gene>